<dbReference type="PROSITE" id="PS51318">
    <property type="entry name" value="TAT"/>
    <property type="match status" value="1"/>
</dbReference>
<dbReference type="Pfam" id="PF05787">
    <property type="entry name" value="PhoX"/>
    <property type="match status" value="1"/>
</dbReference>
<dbReference type="RefSeq" id="WP_255888876.1">
    <property type="nucleotide sequence ID" value="NZ_JAFMZM010000001.1"/>
</dbReference>
<evidence type="ECO:0000313" key="2">
    <source>
        <dbReference type="Proteomes" id="UP001596524"/>
    </source>
</evidence>
<dbReference type="SUPFAM" id="SSF63825">
    <property type="entry name" value="YWTD domain"/>
    <property type="match status" value="1"/>
</dbReference>
<organism evidence="1 2">
    <name type="scientific">Nocardioides astragali</name>
    <dbReference type="NCBI Taxonomy" id="1776736"/>
    <lineage>
        <taxon>Bacteria</taxon>
        <taxon>Bacillati</taxon>
        <taxon>Actinomycetota</taxon>
        <taxon>Actinomycetes</taxon>
        <taxon>Propionibacteriales</taxon>
        <taxon>Nocardioidaceae</taxon>
        <taxon>Nocardioides</taxon>
    </lineage>
</organism>
<comment type="caution">
    <text evidence="1">The sequence shown here is derived from an EMBL/GenBank/DDBJ whole genome shotgun (WGS) entry which is preliminary data.</text>
</comment>
<dbReference type="PANTHER" id="PTHR35399:SF4">
    <property type="entry name" value="MEMBRANE PROTEIN"/>
    <property type="match status" value="1"/>
</dbReference>
<dbReference type="PANTHER" id="PTHR35399">
    <property type="entry name" value="SLR8030 PROTEIN"/>
    <property type="match status" value="1"/>
</dbReference>
<proteinExistence type="predicted"/>
<dbReference type="Proteomes" id="UP001596524">
    <property type="component" value="Unassembled WGS sequence"/>
</dbReference>
<evidence type="ECO:0000313" key="1">
    <source>
        <dbReference type="EMBL" id="MFC7362710.1"/>
    </source>
</evidence>
<dbReference type="EMBL" id="JBHTCH010000025">
    <property type="protein sequence ID" value="MFC7362710.1"/>
    <property type="molecule type" value="Genomic_DNA"/>
</dbReference>
<keyword evidence="2" id="KW-1185">Reference proteome</keyword>
<gene>
    <name evidence="1" type="ORF">ACFQO6_20745</name>
</gene>
<reference evidence="2" key="1">
    <citation type="journal article" date="2019" name="Int. J. Syst. Evol. Microbiol.">
        <title>The Global Catalogue of Microorganisms (GCM) 10K type strain sequencing project: providing services to taxonomists for standard genome sequencing and annotation.</title>
        <authorList>
            <consortium name="The Broad Institute Genomics Platform"/>
            <consortium name="The Broad Institute Genome Sequencing Center for Infectious Disease"/>
            <person name="Wu L."/>
            <person name="Ma J."/>
        </authorList>
    </citation>
    <scope>NUCLEOTIDE SEQUENCE [LARGE SCALE GENOMIC DNA]</scope>
    <source>
        <strain evidence="2">FCH27</strain>
    </source>
</reference>
<dbReference type="InterPro" id="IPR006311">
    <property type="entry name" value="TAT_signal"/>
</dbReference>
<accession>A0ABW2N9T8</accession>
<dbReference type="InterPro" id="IPR008557">
    <property type="entry name" value="PhoX"/>
</dbReference>
<protein>
    <submittedName>
        <fullName evidence="1">Alkaline phosphatase PhoX</fullName>
    </submittedName>
</protein>
<name>A0ABW2N9T8_9ACTN</name>
<sequence>MTASATTKGIEMTTEQRSSEKIGMARRAFLGGAAGGLAAASIPFEALAARHEAALPSKLQAGPGYGELRPVRDQSTGLALLALPKGFEYLSYGWTNDAMSDGVPTPNAHDGMAAFRHGDLVHVVRNHERNPGPAFASPAYNPAGGGGTTTMVFDPGAGEFRESYGSLGGTLRNCAGGPTPWGTWLTCEETFSETGGMRHGYVFEVPSEGPGNPTPYTAMGRFNHEAAAIDPVTGYVYETEDRGDACLYRFVPNVPGDLGRGGELQAMVIGGSTTDTRADGYGRVYGKVSWVTIDEPDPALDTVRVEAQGKGAAIFGRLEGAWYGNDRIYVITTNGGPAGEGQVFELDPATDTFRVLYASPGADVLNAPDNMCVSPRGGLVLCEDGGGIEYVHGLTTDGEIFRFAQNLADLRGGTAGKLVAASDYRGSEWAGSVFEPKNGDWLFVNLQSPGITLAITGPWRKGGL</sequence>